<keyword evidence="2" id="KW-0812">Transmembrane</keyword>
<sequence>MNTETALKDALAAEADALGAIDNPWPGFQQRERRHKLRRRTALAGVAAVVAAAGGVQAGVVPLPGWAPGIAVAGFNPVLNQGPVRGSLAGDKAFLEAMRQQFQDVQDPGETWRIADRNQIDFVYAADVGDTRLVLAVVPLRFGFLEDKSLIWYDGPAGAPASKMTEGGRTDAGDTVVTYSQRSAEKPGVLVVVAPAGTTVAVSEGFRYTAEGRVEHDPAKVQQPGTGLTEMVLPPAPKPPESKITVTDGADVIYEGGAATGWSSSRDYRPDEFSAATVTKALGGRTFDRETIVRWANSALQDARLGAEGTRLEIRWTGTVNGQPAALLTVQPRGGGVLAYAFHGKASAYRQDLRLLLPAANVTERPIGWRLRAENSDDKTDQVIVVGPAGTERLTLQLGSAAPTQLTADATGAATTSAPPQEEARVTAYGKDGVELGTTPVPMFEYDSGGLPGDTPKTRIVG</sequence>
<keyword evidence="2" id="KW-0472">Membrane</keyword>
<comment type="caution">
    <text evidence="3">The sequence shown here is derived from an EMBL/GenBank/DDBJ whole genome shotgun (WGS) entry which is preliminary data.</text>
</comment>
<dbReference type="RefSeq" id="WP_184956404.1">
    <property type="nucleotide sequence ID" value="NZ_BOMC01000024.1"/>
</dbReference>
<dbReference type="AlphaFoldDB" id="A0A7W7D165"/>
<reference evidence="3 4" key="1">
    <citation type="submission" date="2020-08" db="EMBL/GenBank/DDBJ databases">
        <title>Sequencing the genomes of 1000 actinobacteria strains.</title>
        <authorList>
            <person name="Klenk H.-P."/>
        </authorList>
    </citation>
    <scope>NUCLEOTIDE SEQUENCE [LARGE SCALE GENOMIC DNA]</scope>
    <source>
        <strain evidence="3 4">DSM 45518</strain>
    </source>
</reference>
<keyword evidence="4" id="KW-1185">Reference proteome</keyword>
<dbReference type="EMBL" id="JACHMF010000001">
    <property type="protein sequence ID" value="MBB4698398.1"/>
    <property type="molecule type" value="Genomic_DNA"/>
</dbReference>
<protein>
    <submittedName>
        <fullName evidence="3">Uncharacterized protein</fullName>
    </submittedName>
</protein>
<evidence type="ECO:0000256" key="2">
    <source>
        <dbReference type="SAM" id="Phobius"/>
    </source>
</evidence>
<proteinExistence type="predicted"/>
<keyword evidence="2" id="KW-1133">Transmembrane helix</keyword>
<dbReference type="Proteomes" id="UP000542742">
    <property type="component" value="Unassembled WGS sequence"/>
</dbReference>
<evidence type="ECO:0000313" key="4">
    <source>
        <dbReference type="Proteomes" id="UP000542742"/>
    </source>
</evidence>
<name>A0A7W7D165_9ACTN</name>
<organism evidence="3 4">
    <name type="scientific">Paractinoplanes abujensis</name>
    <dbReference type="NCBI Taxonomy" id="882441"/>
    <lineage>
        <taxon>Bacteria</taxon>
        <taxon>Bacillati</taxon>
        <taxon>Actinomycetota</taxon>
        <taxon>Actinomycetes</taxon>
        <taxon>Micromonosporales</taxon>
        <taxon>Micromonosporaceae</taxon>
        <taxon>Paractinoplanes</taxon>
    </lineage>
</organism>
<evidence type="ECO:0000313" key="3">
    <source>
        <dbReference type="EMBL" id="MBB4698398.1"/>
    </source>
</evidence>
<gene>
    <name evidence="3" type="ORF">BKA14_008546</name>
</gene>
<feature type="transmembrane region" description="Helical" evidence="2">
    <location>
        <begin position="41"/>
        <end position="60"/>
    </location>
</feature>
<accession>A0A7W7D165</accession>
<evidence type="ECO:0000256" key="1">
    <source>
        <dbReference type="SAM" id="MobiDB-lite"/>
    </source>
</evidence>
<feature type="region of interest" description="Disordered" evidence="1">
    <location>
        <begin position="443"/>
        <end position="462"/>
    </location>
</feature>